<dbReference type="InterPro" id="IPR025327">
    <property type="entry name" value="DUF4233"/>
</dbReference>
<feature type="transmembrane region" description="Helical" evidence="1">
    <location>
        <begin position="49"/>
        <end position="70"/>
    </location>
</feature>
<gene>
    <name evidence="2" type="ORF">GCM10025883_11640</name>
</gene>
<comment type="caution">
    <text evidence="2">The sequence shown here is derived from an EMBL/GenBank/DDBJ whole genome shotgun (WGS) entry which is preliminary data.</text>
</comment>
<name>A0ABQ6IQX0_9MICO</name>
<sequence length="132" mass="13731">MATSLPFHGMLGPMQRRLGAIVLGSQVPVIVFGALAVWGLASAQDDPRAGVFLASGFGLALASIVAAALLRRPFGVTLGWVVQIAMFASAVIAPVIVLVAGIFMALWVTALVQGFKMDLLTARREAARAETA</sequence>
<organism evidence="2 3">
    <name type="scientific">Mobilicoccus caccae</name>
    <dbReference type="NCBI Taxonomy" id="1859295"/>
    <lineage>
        <taxon>Bacteria</taxon>
        <taxon>Bacillati</taxon>
        <taxon>Actinomycetota</taxon>
        <taxon>Actinomycetes</taxon>
        <taxon>Micrococcales</taxon>
        <taxon>Dermatophilaceae</taxon>
        <taxon>Mobilicoccus</taxon>
    </lineage>
</organism>
<dbReference type="Proteomes" id="UP001157126">
    <property type="component" value="Unassembled WGS sequence"/>
</dbReference>
<evidence type="ECO:0000313" key="3">
    <source>
        <dbReference type="Proteomes" id="UP001157126"/>
    </source>
</evidence>
<feature type="transmembrane region" description="Helical" evidence="1">
    <location>
        <begin position="82"/>
        <end position="108"/>
    </location>
</feature>
<keyword evidence="1" id="KW-1133">Transmembrane helix</keyword>
<evidence type="ECO:0008006" key="4">
    <source>
        <dbReference type="Google" id="ProtNLM"/>
    </source>
</evidence>
<reference evidence="3" key="1">
    <citation type="journal article" date="2019" name="Int. J. Syst. Evol. Microbiol.">
        <title>The Global Catalogue of Microorganisms (GCM) 10K type strain sequencing project: providing services to taxonomists for standard genome sequencing and annotation.</title>
        <authorList>
            <consortium name="The Broad Institute Genomics Platform"/>
            <consortium name="The Broad Institute Genome Sequencing Center for Infectious Disease"/>
            <person name="Wu L."/>
            <person name="Ma J."/>
        </authorList>
    </citation>
    <scope>NUCLEOTIDE SEQUENCE [LARGE SCALE GENOMIC DNA]</scope>
    <source>
        <strain evidence="3">NBRC 113072</strain>
    </source>
</reference>
<proteinExistence type="predicted"/>
<feature type="transmembrane region" description="Helical" evidence="1">
    <location>
        <begin position="20"/>
        <end position="43"/>
    </location>
</feature>
<dbReference type="RefSeq" id="WP_284303096.1">
    <property type="nucleotide sequence ID" value="NZ_BSUO01000001.1"/>
</dbReference>
<keyword evidence="3" id="KW-1185">Reference proteome</keyword>
<keyword evidence="1" id="KW-0812">Transmembrane</keyword>
<keyword evidence="1" id="KW-0472">Membrane</keyword>
<accession>A0ABQ6IQX0</accession>
<dbReference type="EMBL" id="BSUO01000001">
    <property type="protein sequence ID" value="GMA39119.1"/>
    <property type="molecule type" value="Genomic_DNA"/>
</dbReference>
<dbReference type="Pfam" id="PF14017">
    <property type="entry name" value="DUF4233"/>
    <property type="match status" value="1"/>
</dbReference>
<protein>
    <recommendedName>
        <fullName evidence="4">DUF4233 domain-containing protein</fullName>
    </recommendedName>
</protein>
<evidence type="ECO:0000256" key="1">
    <source>
        <dbReference type="SAM" id="Phobius"/>
    </source>
</evidence>
<evidence type="ECO:0000313" key="2">
    <source>
        <dbReference type="EMBL" id="GMA39119.1"/>
    </source>
</evidence>